<sequence>MPVVILARWGYTNDIRQHL</sequence>
<comment type="caution">
    <text evidence="1">The sequence shown here is derived from an EMBL/GenBank/DDBJ whole genome shotgun (WGS) entry which is preliminary data.</text>
</comment>
<feature type="non-terminal residue" evidence="1">
    <location>
        <position position="19"/>
    </location>
</feature>
<proteinExistence type="predicted"/>
<evidence type="ECO:0000313" key="2">
    <source>
        <dbReference type="Proteomes" id="UP000499080"/>
    </source>
</evidence>
<keyword evidence="2" id="KW-1185">Reference proteome</keyword>
<dbReference type="AlphaFoldDB" id="A0A4Y2NZL9"/>
<dbReference type="Proteomes" id="UP000499080">
    <property type="component" value="Unassembled WGS sequence"/>
</dbReference>
<protein>
    <submittedName>
        <fullName evidence="1">Uncharacterized protein</fullName>
    </submittedName>
</protein>
<accession>A0A4Y2NZL9</accession>
<reference evidence="1 2" key="1">
    <citation type="journal article" date="2019" name="Sci. Rep.">
        <title>Orb-weaving spider Araneus ventricosus genome elucidates the spidroin gene catalogue.</title>
        <authorList>
            <person name="Kono N."/>
            <person name="Nakamura H."/>
            <person name="Ohtoshi R."/>
            <person name="Moran D.A.P."/>
            <person name="Shinohara A."/>
            <person name="Yoshida Y."/>
            <person name="Fujiwara M."/>
            <person name="Mori M."/>
            <person name="Tomita M."/>
            <person name="Arakawa K."/>
        </authorList>
    </citation>
    <scope>NUCLEOTIDE SEQUENCE [LARGE SCALE GENOMIC DNA]</scope>
</reference>
<name>A0A4Y2NZL9_ARAVE</name>
<organism evidence="1 2">
    <name type="scientific">Araneus ventricosus</name>
    <name type="common">Orbweaver spider</name>
    <name type="synonym">Epeira ventricosa</name>
    <dbReference type="NCBI Taxonomy" id="182803"/>
    <lineage>
        <taxon>Eukaryota</taxon>
        <taxon>Metazoa</taxon>
        <taxon>Ecdysozoa</taxon>
        <taxon>Arthropoda</taxon>
        <taxon>Chelicerata</taxon>
        <taxon>Arachnida</taxon>
        <taxon>Araneae</taxon>
        <taxon>Araneomorphae</taxon>
        <taxon>Entelegynae</taxon>
        <taxon>Araneoidea</taxon>
        <taxon>Araneidae</taxon>
        <taxon>Araneus</taxon>
    </lineage>
</organism>
<gene>
    <name evidence="1" type="ORF">AVEN_128303_1</name>
</gene>
<dbReference type="EMBL" id="BGPR01130400">
    <property type="protein sequence ID" value="GBN44524.1"/>
    <property type="molecule type" value="Genomic_DNA"/>
</dbReference>
<evidence type="ECO:0000313" key="1">
    <source>
        <dbReference type="EMBL" id="GBN44524.1"/>
    </source>
</evidence>